<dbReference type="PIRSF" id="PIRSF017393">
    <property type="entry name" value="MTase_SAV2177"/>
    <property type="match status" value="1"/>
</dbReference>
<sequence>MSPTDAAKAPSSVPVGVDPNRASIARVYDAALGGKDNYAIDRQVIEQVKQVAPEIRDMAWANRNWLTRAVRCMLAQGIDQYIDCGSGLPTAENVHQVVQRANPEGVVVYTDNDPVVLAHAQALLADEGNTHIAAADIYDPGQVYGAPIIGTHIDFTRPIGLMHSSTIHHYPGDDYADLMRQYIDPLPSGSWIALSHFYDPEKPELSQVARRMEDIFSHSAMGSGWFRTREQILSMMPGLEIVAPQPGMDPTVVPCDLWWPDGPVPQPLTAEQELIGCVVGYKP</sequence>
<dbReference type="EMBL" id="JAGGMS010000001">
    <property type="protein sequence ID" value="MBP2183889.1"/>
    <property type="molecule type" value="Genomic_DNA"/>
</dbReference>
<dbReference type="Pfam" id="PF04672">
    <property type="entry name" value="Methyltransf_19"/>
    <property type="match status" value="1"/>
</dbReference>
<dbReference type="Proteomes" id="UP000741013">
    <property type="component" value="Unassembled WGS sequence"/>
</dbReference>
<comment type="caution">
    <text evidence="1">The sequence shown here is derived from an EMBL/GenBank/DDBJ whole genome shotgun (WGS) entry which is preliminary data.</text>
</comment>
<gene>
    <name evidence="1" type="ORF">JOM49_005415</name>
</gene>
<keyword evidence="2" id="KW-1185">Reference proteome</keyword>
<dbReference type="InterPro" id="IPR029063">
    <property type="entry name" value="SAM-dependent_MTases_sf"/>
</dbReference>
<dbReference type="Gene3D" id="3.40.50.150">
    <property type="entry name" value="Vaccinia Virus protein VP39"/>
    <property type="match status" value="1"/>
</dbReference>
<organism evidence="1 2">
    <name type="scientific">Amycolatopsis magusensis</name>
    <dbReference type="NCBI Taxonomy" id="882444"/>
    <lineage>
        <taxon>Bacteria</taxon>
        <taxon>Bacillati</taxon>
        <taxon>Actinomycetota</taxon>
        <taxon>Actinomycetes</taxon>
        <taxon>Pseudonocardiales</taxon>
        <taxon>Pseudonocardiaceae</taxon>
        <taxon>Amycolatopsis</taxon>
    </lineage>
</organism>
<protein>
    <recommendedName>
        <fullName evidence="3">S-adenosyl methyltransferase</fullName>
    </recommendedName>
</protein>
<evidence type="ECO:0000313" key="1">
    <source>
        <dbReference type="EMBL" id="MBP2183889.1"/>
    </source>
</evidence>
<dbReference type="RefSeq" id="WP_209666973.1">
    <property type="nucleotide sequence ID" value="NZ_JAGGMS010000001.1"/>
</dbReference>
<evidence type="ECO:0000313" key="2">
    <source>
        <dbReference type="Proteomes" id="UP000741013"/>
    </source>
</evidence>
<reference evidence="1 2" key="1">
    <citation type="submission" date="2021-03" db="EMBL/GenBank/DDBJ databases">
        <title>Sequencing the genomes of 1000 actinobacteria strains.</title>
        <authorList>
            <person name="Klenk H.-P."/>
        </authorList>
    </citation>
    <scope>NUCLEOTIDE SEQUENCE [LARGE SCALE GENOMIC DNA]</scope>
    <source>
        <strain evidence="1 2">DSM 45510</strain>
    </source>
</reference>
<proteinExistence type="predicted"/>
<evidence type="ECO:0008006" key="3">
    <source>
        <dbReference type="Google" id="ProtNLM"/>
    </source>
</evidence>
<dbReference type="SUPFAM" id="SSF53335">
    <property type="entry name" value="S-adenosyl-L-methionine-dependent methyltransferases"/>
    <property type="match status" value="1"/>
</dbReference>
<name>A0ABS4PWT5_9PSEU</name>
<accession>A0ABS4PWT5</accession>
<dbReference type="InterPro" id="IPR006764">
    <property type="entry name" value="SAM_dep_MeTrfase_SAV2177_type"/>
</dbReference>